<protein>
    <submittedName>
        <fullName evidence="1">Uncharacterized protein</fullName>
    </submittedName>
</protein>
<name>A0AAE0LBN6_9CHLO</name>
<dbReference type="EMBL" id="LGRX02005113">
    <property type="protein sequence ID" value="KAK3279137.1"/>
    <property type="molecule type" value="Genomic_DNA"/>
</dbReference>
<reference evidence="1 2" key="1">
    <citation type="journal article" date="2015" name="Genome Biol. Evol.">
        <title>Comparative Genomics of a Bacterivorous Green Alga Reveals Evolutionary Causalities and Consequences of Phago-Mixotrophic Mode of Nutrition.</title>
        <authorList>
            <person name="Burns J.A."/>
            <person name="Paasch A."/>
            <person name="Narechania A."/>
            <person name="Kim E."/>
        </authorList>
    </citation>
    <scope>NUCLEOTIDE SEQUENCE [LARGE SCALE GENOMIC DNA]</scope>
    <source>
        <strain evidence="1 2">PLY_AMNH</strain>
    </source>
</reference>
<proteinExistence type="predicted"/>
<sequence>MKPVDSEENGKMAPRFVWFLKSTELHDDPDGAVNCAEEPFHQMKRGSTWRVARPATVYYEEGEVSDEYLHNGNSLRGLMEKDGFESTMNYWALRKFVYELNKRVPYAGHQGEERHGQSGSLD</sequence>
<dbReference type="Proteomes" id="UP001190700">
    <property type="component" value="Unassembled WGS sequence"/>
</dbReference>
<evidence type="ECO:0000313" key="2">
    <source>
        <dbReference type="Proteomes" id="UP001190700"/>
    </source>
</evidence>
<comment type="caution">
    <text evidence="1">The sequence shown here is derived from an EMBL/GenBank/DDBJ whole genome shotgun (WGS) entry which is preliminary data.</text>
</comment>
<organism evidence="1 2">
    <name type="scientific">Cymbomonas tetramitiformis</name>
    <dbReference type="NCBI Taxonomy" id="36881"/>
    <lineage>
        <taxon>Eukaryota</taxon>
        <taxon>Viridiplantae</taxon>
        <taxon>Chlorophyta</taxon>
        <taxon>Pyramimonadophyceae</taxon>
        <taxon>Pyramimonadales</taxon>
        <taxon>Pyramimonadaceae</taxon>
        <taxon>Cymbomonas</taxon>
    </lineage>
</organism>
<dbReference type="AlphaFoldDB" id="A0AAE0LBN6"/>
<accession>A0AAE0LBN6</accession>
<gene>
    <name evidence="1" type="ORF">CYMTET_12963</name>
</gene>
<keyword evidence="2" id="KW-1185">Reference proteome</keyword>
<evidence type="ECO:0000313" key="1">
    <source>
        <dbReference type="EMBL" id="KAK3279137.1"/>
    </source>
</evidence>